<reference evidence="1 2" key="1">
    <citation type="journal article" date="2018" name="ISME J.">
        <title>Endosymbiont genomes yield clues of tubeworm success.</title>
        <authorList>
            <person name="Li Y."/>
            <person name="Liles M.R."/>
            <person name="Halanych K.M."/>
        </authorList>
    </citation>
    <scope>NUCLEOTIDE SEQUENCE [LARGE SCALE GENOMIC DNA]</scope>
    <source>
        <strain evidence="1">A1464</strain>
    </source>
</reference>
<dbReference type="EMBL" id="QFXC01000002">
    <property type="protein sequence ID" value="RDH85981.1"/>
    <property type="molecule type" value="Genomic_DNA"/>
</dbReference>
<protein>
    <submittedName>
        <fullName evidence="1">Uncharacterized protein</fullName>
    </submittedName>
</protein>
<proteinExistence type="predicted"/>
<dbReference type="AlphaFoldDB" id="A0A370DM46"/>
<sequence length="185" mass="19972">MSNIADKIERNQNLVSSINQPLAVVGLEKIGRKMAGKLLTPAVWAANYSVNGKTPDKIDVSLFGTGLLGGAAGPASIITGLVKAVVDDNVEHRLKQVRSSEKPEVRMSIKPTDAFSFSAPAINAMKIASMGGTAWQHKNGLWVYITAGKNLLVPNFKPQSFVKIYRPVWPLQPMGGGKFRMTAKK</sequence>
<keyword evidence="2" id="KW-1185">Reference proteome</keyword>
<dbReference type="Proteomes" id="UP000254266">
    <property type="component" value="Unassembled WGS sequence"/>
</dbReference>
<name>A0A370DM46_9GAMM</name>
<comment type="caution">
    <text evidence="1">The sequence shown here is derived from an EMBL/GenBank/DDBJ whole genome shotgun (WGS) entry which is preliminary data.</text>
</comment>
<evidence type="ECO:0000313" key="1">
    <source>
        <dbReference type="EMBL" id="RDH85981.1"/>
    </source>
</evidence>
<evidence type="ECO:0000313" key="2">
    <source>
        <dbReference type="Proteomes" id="UP000254266"/>
    </source>
</evidence>
<accession>A0A370DM46</accession>
<organism evidence="1 2">
    <name type="scientific">endosymbiont of Galathealinum brachiosum</name>
    <dbReference type="NCBI Taxonomy" id="2200906"/>
    <lineage>
        <taxon>Bacteria</taxon>
        <taxon>Pseudomonadati</taxon>
        <taxon>Pseudomonadota</taxon>
        <taxon>Gammaproteobacteria</taxon>
        <taxon>sulfur-oxidizing symbionts</taxon>
    </lineage>
</organism>
<gene>
    <name evidence="1" type="ORF">DIZ80_00465</name>
</gene>